<dbReference type="EMBL" id="CP012333">
    <property type="protein sequence ID" value="AKU95920.1"/>
    <property type="molecule type" value="Genomic_DNA"/>
</dbReference>
<feature type="chain" id="PRO_5005466433" description="Lipoprotein" evidence="1">
    <location>
        <begin position="21"/>
        <end position="409"/>
    </location>
</feature>
<feature type="signal peptide" evidence="1">
    <location>
        <begin position="1"/>
        <end position="20"/>
    </location>
</feature>
<evidence type="ECO:0000313" key="3">
    <source>
        <dbReference type="Proteomes" id="UP000064967"/>
    </source>
</evidence>
<dbReference type="PROSITE" id="PS51257">
    <property type="entry name" value="PROKAR_LIPOPROTEIN"/>
    <property type="match status" value="1"/>
</dbReference>
<protein>
    <recommendedName>
        <fullName evidence="4">Lipoprotein</fullName>
    </recommendedName>
</protein>
<dbReference type="STRING" id="1391654.AKJ09_02584"/>
<proteinExistence type="predicted"/>
<dbReference type="AlphaFoldDB" id="A0A0K1PQV0"/>
<name>A0A0K1PQV0_9BACT</name>
<accession>A0A0K1PQV0</accession>
<dbReference type="OrthoDB" id="9887890at2"/>
<dbReference type="Proteomes" id="UP000064967">
    <property type="component" value="Chromosome"/>
</dbReference>
<keyword evidence="3" id="KW-1185">Reference proteome</keyword>
<keyword evidence="1" id="KW-0732">Signal</keyword>
<evidence type="ECO:0000256" key="1">
    <source>
        <dbReference type="SAM" id="SignalP"/>
    </source>
</evidence>
<evidence type="ECO:0000313" key="2">
    <source>
        <dbReference type="EMBL" id="AKU95920.1"/>
    </source>
</evidence>
<reference evidence="2 3" key="1">
    <citation type="submission" date="2015-08" db="EMBL/GenBank/DDBJ databases">
        <authorList>
            <person name="Babu N.S."/>
            <person name="Beckwith C.J."/>
            <person name="Beseler K.G."/>
            <person name="Brison A."/>
            <person name="Carone J.V."/>
            <person name="Caskin T.P."/>
            <person name="Diamond M."/>
            <person name="Durham M.E."/>
            <person name="Foxe J.M."/>
            <person name="Go M."/>
            <person name="Henderson B.A."/>
            <person name="Jones I.B."/>
            <person name="McGettigan J.A."/>
            <person name="Micheletti S.J."/>
            <person name="Nasrallah M.E."/>
            <person name="Ortiz D."/>
            <person name="Piller C.R."/>
            <person name="Privatt S.R."/>
            <person name="Schneider S.L."/>
            <person name="Sharp S."/>
            <person name="Smith T.C."/>
            <person name="Stanton J.D."/>
            <person name="Ullery H.E."/>
            <person name="Wilson R.J."/>
            <person name="Serrano M.G."/>
            <person name="Buck G."/>
            <person name="Lee V."/>
            <person name="Wang Y."/>
            <person name="Carvalho R."/>
            <person name="Voegtly L."/>
            <person name="Shi R."/>
            <person name="Duckworth R."/>
            <person name="Johnson A."/>
            <person name="Loviza R."/>
            <person name="Walstead R."/>
            <person name="Shah Z."/>
            <person name="Kiflezghi M."/>
            <person name="Wade K."/>
            <person name="Ball S.L."/>
            <person name="Bradley K.W."/>
            <person name="Asai D.J."/>
            <person name="Bowman C.A."/>
            <person name="Russell D.A."/>
            <person name="Pope W.H."/>
            <person name="Jacobs-Sera D."/>
            <person name="Hendrix R.W."/>
            <person name="Hatfull G.F."/>
        </authorList>
    </citation>
    <scope>NUCLEOTIDE SEQUENCE [LARGE SCALE GENOMIC DNA]</scope>
    <source>
        <strain evidence="2 3">DSM 27648</strain>
    </source>
</reference>
<organism evidence="2 3">
    <name type="scientific">Labilithrix luteola</name>
    <dbReference type="NCBI Taxonomy" id="1391654"/>
    <lineage>
        <taxon>Bacteria</taxon>
        <taxon>Pseudomonadati</taxon>
        <taxon>Myxococcota</taxon>
        <taxon>Polyangia</taxon>
        <taxon>Polyangiales</taxon>
        <taxon>Labilitrichaceae</taxon>
        <taxon>Labilithrix</taxon>
    </lineage>
</organism>
<evidence type="ECO:0008006" key="4">
    <source>
        <dbReference type="Google" id="ProtNLM"/>
    </source>
</evidence>
<sequence>MRRSAFVVSFVLLASASACNDRSNPGSAPEPSAAPPNASAVTAALGLDAGFESTDPPPPAGDLKTELDRFVNLDSCVAERSKLDPLVGDALRTIGYDTFLRDACRMLEGAKDKRTEPCDKIDSSALRNKCRSWVAMLAQTPETCPLLFENVPVRGRSSTCLAVAGKDPRLCAGESSAASRATCEALSSRDEARCDSLLPSDRPSCKREITRWRPLLAAPLEGLPKLPNVAAKLIFHGQDGTPDPPAPEVDLASDFARGGVVVTNRDRARVELGLLGESEALRFVPSPNKKPRLGFAVVFEPAAPGSKDPPKPVLERLELEVPGEATILCTGKTSSSPSPCELEVANAHADRTRGGEVALSIRGKAAAGTRAYKVDFALTTFVRDAVAESAGHGARIVPPIHPVLGPAPH</sequence>
<dbReference type="RefSeq" id="WP_146647289.1">
    <property type="nucleotide sequence ID" value="NZ_CP012333.1"/>
</dbReference>
<dbReference type="KEGG" id="llu:AKJ09_02584"/>
<gene>
    <name evidence="2" type="ORF">AKJ09_02584</name>
</gene>